<reference evidence="1" key="1">
    <citation type="submission" date="2020-11" db="EMBL/GenBank/DDBJ databases">
        <authorList>
            <person name="Tran Van P."/>
        </authorList>
    </citation>
    <scope>NUCLEOTIDE SEQUENCE</scope>
</reference>
<dbReference type="PANTHER" id="PTHR22426">
    <property type="entry name" value="ARGININE_SERINE-RICH COILED-COIL PROTEIN 2"/>
    <property type="match status" value="1"/>
</dbReference>
<dbReference type="InterPro" id="IPR028124">
    <property type="entry name" value="SMAP_dom"/>
</dbReference>
<dbReference type="AlphaFoldDB" id="A0A7R8WRJ6"/>
<accession>A0A7R8WRJ6</accession>
<proteinExistence type="predicted"/>
<gene>
    <name evidence="1" type="ORF">CTOB1V02_LOCUS14645</name>
</gene>
<organism evidence="1">
    <name type="scientific">Cyprideis torosa</name>
    <dbReference type="NCBI Taxonomy" id="163714"/>
    <lineage>
        <taxon>Eukaryota</taxon>
        <taxon>Metazoa</taxon>
        <taxon>Ecdysozoa</taxon>
        <taxon>Arthropoda</taxon>
        <taxon>Crustacea</taxon>
        <taxon>Oligostraca</taxon>
        <taxon>Ostracoda</taxon>
        <taxon>Podocopa</taxon>
        <taxon>Podocopida</taxon>
        <taxon>Cytherocopina</taxon>
        <taxon>Cytheroidea</taxon>
        <taxon>Cytherideidae</taxon>
        <taxon>Cyprideis</taxon>
    </lineage>
</organism>
<protein>
    <submittedName>
        <fullName evidence="1">Uncharacterized protein</fullName>
    </submittedName>
</protein>
<dbReference type="OrthoDB" id="1928974at2759"/>
<dbReference type="Pfam" id="PF15477">
    <property type="entry name" value="SMAP"/>
    <property type="match status" value="1"/>
</dbReference>
<feature type="non-terminal residue" evidence="1">
    <location>
        <position position="1"/>
    </location>
</feature>
<name>A0A7R8WRJ6_9CRUS</name>
<dbReference type="EMBL" id="OB682242">
    <property type="protein sequence ID" value="CAD7236830.1"/>
    <property type="molecule type" value="Genomic_DNA"/>
</dbReference>
<evidence type="ECO:0000313" key="1">
    <source>
        <dbReference type="EMBL" id="CAD7236830.1"/>
    </source>
</evidence>
<dbReference type="PANTHER" id="PTHR22426:SF2">
    <property type="entry name" value="ARGININE_SERINE-RICH COILED-COIL PROTEIN 2"/>
    <property type="match status" value="1"/>
</dbReference>
<sequence length="96" mass="10698">FHVNFQLWSATTFDKDDQGKVSAKFKKLMGIKDDDSAGTSSGCPVSGNSLLTNVEERKKLYEDLDRQYEVGRLNTHTMKGLGLGFTSSMVPPRDPR</sequence>